<evidence type="ECO:0000256" key="1">
    <source>
        <dbReference type="ARBA" id="ARBA00004761"/>
    </source>
</evidence>
<dbReference type="AlphaFoldDB" id="A0A1H1TPB9"/>
<dbReference type="SUPFAM" id="SSF51569">
    <property type="entry name" value="Aldolase"/>
    <property type="match status" value="1"/>
</dbReference>
<dbReference type="CDD" id="cd00452">
    <property type="entry name" value="KDPG_aldolase"/>
    <property type="match status" value="1"/>
</dbReference>
<comment type="similarity">
    <text evidence="2">Belongs to the KHG/KDPG aldolase family.</text>
</comment>
<dbReference type="NCBIfam" id="TIGR01182">
    <property type="entry name" value="eda"/>
    <property type="match status" value="1"/>
</dbReference>
<gene>
    <name evidence="6" type="ORF">SAMN04488543_2059</name>
</gene>
<dbReference type="PANTHER" id="PTHR30246">
    <property type="entry name" value="2-KETO-3-DEOXY-6-PHOSPHOGLUCONATE ALDOLASE"/>
    <property type="match status" value="1"/>
</dbReference>
<keyword evidence="7" id="KW-1185">Reference proteome</keyword>
<evidence type="ECO:0000313" key="7">
    <source>
        <dbReference type="Proteomes" id="UP000199092"/>
    </source>
</evidence>
<sequence>MTSSTTPDRRRSALPPGAVVAVMRAPDARHFVASSRTLHEAGLGVFEYTLTTEGALDALTAAGEALPDAVLGVGTVRTPDDLRRAADAGAHFAVSQVFLPRLVEAAVALGLSYVPGALTPTEIVSAWETGVPAVKVSPIGPLGGLDYLRELRGPLPDVALMPTGGVTLEAAAEYLRLGAVAVGVSAALFGDTLTSGDLDGLRARAASLAGRQAVEELVV</sequence>
<dbReference type="PANTHER" id="PTHR30246:SF1">
    <property type="entry name" value="2-DEHYDRO-3-DEOXY-6-PHOSPHOGALACTONATE ALDOLASE-RELATED"/>
    <property type="match status" value="1"/>
</dbReference>
<reference evidence="6 7" key="1">
    <citation type="submission" date="2016-10" db="EMBL/GenBank/DDBJ databases">
        <authorList>
            <person name="de Groot N.N."/>
        </authorList>
    </citation>
    <scope>NUCLEOTIDE SEQUENCE [LARGE SCALE GENOMIC DNA]</scope>
    <source>
        <strain evidence="6 7">DSM 21741</strain>
    </source>
</reference>
<dbReference type="STRING" id="546871.SAMN04488543_2059"/>
<evidence type="ECO:0000256" key="2">
    <source>
        <dbReference type="ARBA" id="ARBA00006906"/>
    </source>
</evidence>
<keyword evidence="5" id="KW-0119">Carbohydrate metabolism</keyword>
<keyword evidence="4" id="KW-0456">Lyase</keyword>
<protein>
    <submittedName>
        <fullName evidence="6">2-dehydro-3-deoxyphosphogluconate aldolase / (4S)-4-hydroxy-2-oxoglutarate aldolase</fullName>
    </submittedName>
</protein>
<name>A0A1H1TPB9_9ACTN</name>
<accession>A0A1H1TPB9</accession>
<evidence type="ECO:0000256" key="5">
    <source>
        <dbReference type="ARBA" id="ARBA00023277"/>
    </source>
</evidence>
<dbReference type="RefSeq" id="WP_091412655.1">
    <property type="nucleotide sequence ID" value="NZ_LT629749.1"/>
</dbReference>
<dbReference type="EMBL" id="LT629749">
    <property type="protein sequence ID" value="SDS61409.1"/>
    <property type="molecule type" value="Genomic_DNA"/>
</dbReference>
<evidence type="ECO:0000256" key="4">
    <source>
        <dbReference type="ARBA" id="ARBA00023239"/>
    </source>
</evidence>
<organism evidence="6 7">
    <name type="scientific">Friedmanniella luteola</name>
    <dbReference type="NCBI Taxonomy" id="546871"/>
    <lineage>
        <taxon>Bacteria</taxon>
        <taxon>Bacillati</taxon>
        <taxon>Actinomycetota</taxon>
        <taxon>Actinomycetes</taxon>
        <taxon>Propionibacteriales</taxon>
        <taxon>Nocardioidaceae</taxon>
        <taxon>Friedmanniella</taxon>
    </lineage>
</organism>
<dbReference type="GO" id="GO:0016829">
    <property type="term" value="F:lyase activity"/>
    <property type="evidence" value="ECO:0007669"/>
    <property type="project" value="UniProtKB-KW"/>
</dbReference>
<dbReference type="InterPro" id="IPR013785">
    <property type="entry name" value="Aldolase_TIM"/>
</dbReference>
<dbReference type="OrthoDB" id="9805177at2"/>
<dbReference type="Gene3D" id="3.20.20.70">
    <property type="entry name" value="Aldolase class I"/>
    <property type="match status" value="1"/>
</dbReference>
<comment type="subunit">
    <text evidence="3">Homotrimer.</text>
</comment>
<comment type="pathway">
    <text evidence="1">Carbohydrate acid metabolism.</text>
</comment>
<dbReference type="Proteomes" id="UP000199092">
    <property type="component" value="Chromosome I"/>
</dbReference>
<dbReference type="Pfam" id="PF01081">
    <property type="entry name" value="Aldolase"/>
    <property type="match status" value="1"/>
</dbReference>
<dbReference type="InterPro" id="IPR000887">
    <property type="entry name" value="Aldlse_KDPG_KHG"/>
</dbReference>
<evidence type="ECO:0000313" key="6">
    <source>
        <dbReference type="EMBL" id="SDS61409.1"/>
    </source>
</evidence>
<proteinExistence type="inferred from homology"/>
<evidence type="ECO:0000256" key="3">
    <source>
        <dbReference type="ARBA" id="ARBA00011233"/>
    </source>
</evidence>